<accession>A0A1G6IAH6</accession>
<reference evidence="2" key="1">
    <citation type="submission" date="2016-10" db="EMBL/GenBank/DDBJ databases">
        <authorList>
            <person name="Varghese N."/>
            <person name="Submissions S."/>
        </authorList>
    </citation>
    <scope>NUCLEOTIDE SEQUENCE [LARGE SCALE GENOMIC DNA]</scope>
    <source>
        <strain evidence="2">DSM 25811 / CCM 8410 / LMG 26954 / E90</strain>
    </source>
</reference>
<keyword evidence="2" id="KW-1185">Reference proteome</keyword>
<evidence type="ECO:0000313" key="1">
    <source>
        <dbReference type="EMBL" id="SDC03527.1"/>
    </source>
</evidence>
<evidence type="ECO:0000313" key="2">
    <source>
        <dbReference type="Proteomes" id="UP000198757"/>
    </source>
</evidence>
<dbReference type="AlphaFoldDB" id="A0A1G6IAH6"/>
<sequence length="39" mass="4551">MTKNITQRKEPAKGYSAHNFAGSTRQVFNKFRNFLSNFN</sequence>
<dbReference type="EMBL" id="FMZO01000001">
    <property type="protein sequence ID" value="SDC03527.1"/>
    <property type="molecule type" value="Genomic_DNA"/>
</dbReference>
<dbReference type="Proteomes" id="UP000198757">
    <property type="component" value="Unassembled WGS sequence"/>
</dbReference>
<protein>
    <submittedName>
        <fullName evidence="1">Uncharacterized protein</fullName>
    </submittedName>
</protein>
<gene>
    <name evidence="1" type="ORF">SAMN04487894_101155</name>
</gene>
<organism evidence="1 2">
    <name type="scientific">Niabella drilacis (strain DSM 25811 / CCM 8410 / CCUG 62505 / LMG 26954 / E90)</name>
    <dbReference type="NCBI Taxonomy" id="1285928"/>
    <lineage>
        <taxon>Bacteria</taxon>
        <taxon>Pseudomonadati</taxon>
        <taxon>Bacteroidota</taxon>
        <taxon>Chitinophagia</taxon>
        <taxon>Chitinophagales</taxon>
        <taxon>Chitinophagaceae</taxon>
        <taxon>Niabella</taxon>
    </lineage>
</organism>
<proteinExistence type="predicted"/>
<dbReference type="STRING" id="1285928.SAMN04487894_101155"/>
<name>A0A1G6IAH6_NIADE</name>